<feature type="signal peptide" evidence="2">
    <location>
        <begin position="1"/>
        <end position="26"/>
    </location>
</feature>
<gene>
    <name evidence="3" type="ORF">AX660_19315</name>
</gene>
<organism evidence="3 4">
    <name type="scientific">Paraglaciecola hydrolytica</name>
    <dbReference type="NCBI Taxonomy" id="1799789"/>
    <lineage>
        <taxon>Bacteria</taxon>
        <taxon>Pseudomonadati</taxon>
        <taxon>Pseudomonadota</taxon>
        <taxon>Gammaproteobacteria</taxon>
        <taxon>Alteromonadales</taxon>
        <taxon>Alteromonadaceae</taxon>
        <taxon>Paraglaciecola</taxon>
    </lineage>
</organism>
<dbReference type="Pfam" id="PF11932">
    <property type="entry name" value="DUF3450"/>
    <property type="match status" value="1"/>
</dbReference>
<dbReference type="OrthoDB" id="5703905at2"/>
<comment type="caution">
    <text evidence="3">The sequence shown here is derived from an EMBL/GenBank/DDBJ whole genome shotgun (WGS) entry which is preliminary data.</text>
</comment>
<evidence type="ECO:0008006" key="5">
    <source>
        <dbReference type="Google" id="ProtNLM"/>
    </source>
</evidence>
<keyword evidence="1" id="KW-0175">Coiled coil</keyword>
<dbReference type="InterPro" id="IPR016866">
    <property type="entry name" value="UCP028069"/>
</dbReference>
<evidence type="ECO:0000313" key="3">
    <source>
        <dbReference type="EMBL" id="KXI27703.1"/>
    </source>
</evidence>
<dbReference type="AlphaFoldDB" id="A0A148KN04"/>
<dbReference type="RefSeq" id="WP_068379041.1">
    <property type="nucleotide sequence ID" value="NZ_LSNE01000009.1"/>
</dbReference>
<keyword evidence="4" id="KW-1185">Reference proteome</keyword>
<reference evidence="4" key="1">
    <citation type="submission" date="2016-02" db="EMBL/GenBank/DDBJ databases">
        <authorList>
            <person name="Schultz-Johansen M."/>
            <person name="Glaring M.A."/>
            <person name="Bech P.K."/>
            <person name="Stougaard P."/>
        </authorList>
    </citation>
    <scope>NUCLEOTIDE SEQUENCE [LARGE SCALE GENOMIC DNA]</scope>
    <source>
        <strain evidence="4">S66</strain>
    </source>
</reference>
<evidence type="ECO:0000313" key="4">
    <source>
        <dbReference type="Proteomes" id="UP000070299"/>
    </source>
</evidence>
<accession>A0A148KN04</accession>
<dbReference type="EMBL" id="LSNE01000009">
    <property type="protein sequence ID" value="KXI27703.1"/>
    <property type="molecule type" value="Genomic_DNA"/>
</dbReference>
<sequence>MSNKSVRLLVLALALSCALLHGGMNAQEVARADHMVEQWLSLERQNSSLESDWQTQKPLLAQRLSLLEIEKKQLEAMLNEKSTDSSEVEQKRLTLIQEQSELEVNQDKLTQGVNLLLGQLSGLQPLLPNPLLQSWQQENANLTESSLISEQLQVALAQLNKLAEFDQRISVVQQTLFNPQGDQVVVKQFYLGAGLAWFVSLDGTYAGSGQVTESGWEWTFDDKMDSSEISRAIAIFEKQAEADFVQLPLKLSSAGSR</sequence>
<feature type="chain" id="PRO_5007550282" description="DUF3450 domain-containing protein" evidence="2">
    <location>
        <begin position="27"/>
        <end position="257"/>
    </location>
</feature>
<feature type="coiled-coil region" evidence="1">
    <location>
        <begin position="64"/>
        <end position="91"/>
    </location>
</feature>
<keyword evidence="2" id="KW-0732">Signal</keyword>
<dbReference type="Proteomes" id="UP000070299">
    <property type="component" value="Unassembled WGS sequence"/>
</dbReference>
<evidence type="ECO:0000256" key="2">
    <source>
        <dbReference type="SAM" id="SignalP"/>
    </source>
</evidence>
<dbReference type="STRING" id="1799789.AX660_19315"/>
<proteinExistence type="predicted"/>
<name>A0A148KN04_9ALTE</name>
<evidence type="ECO:0000256" key="1">
    <source>
        <dbReference type="SAM" id="Coils"/>
    </source>
</evidence>
<protein>
    <recommendedName>
        <fullName evidence="5">DUF3450 domain-containing protein</fullName>
    </recommendedName>
</protein>